<dbReference type="CDD" id="cd02753">
    <property type="entry name" value="MopB_Formate-Dh-H"/>
    <property type="match status" value="1"/>
</dbReference>
<evidence type="ECO:0000313" key="17">
    <source>
        <dbReference type="EMBL" id="QQT01241.1"/>
    </source>
</evidence>
<evidence type="ECO:0000256" key="9">
    <source>
        <dbReference type="ARBA" id="ARBA00023002"/>
    </source>
</evidence>
<proteinExistence type="inferred from homology"/>
<dbReference type="SMART" id="SM00929">
    <property type="entry name" value="NADH-G_4Fe-4S_3"/>
    <property type="match status" value="1"/>
</dbReference>
<keyword evidence="4" id="KW-0004">4Fe-4S</keyword>
<dbReference type="PROSITE" id="PS00932">
    <property type="entry name" value="MOLYBDOPTERIN_PROK_3"/>
    <property type="match status" value="1"/>
</dbReference>
<keyword evidence="6" id="KW-0001">2Fe-2S</keyword>
<evidence type="ECO:0000256" key="2">
    <source>
        <dbReference type="ARBA" id="ARBA00001966"/>
    </source>
</evidence>
<dbReference type="PIRSF" id="PIRSF036643">
    <property type="entry name" value="FDH_alpha"/>
    <property type="match status" value="1"/>
</dbReference>
<dbReference type="GO" id="GO:0008863">
    <property type="term" value="F:formate dehydrogenase (NAD+) activity"/>
    <property type="evidence" value="ECO:0007669"/>
    <property type="project" value="InterPro"/>
</dbReference>
<dbReference type="InterPro" id="IPR009010">
    <property type="entry name" value="Asp_de-COase-like_dom_sf"/>
</dbReference>
<feature type="domain" description="4Fe-4S His(Cys)3-ligated-type" evidence="16">
    <location>
        <begin position="80"/>
        <end position="120"/>
    </location>
</feature>
<comment type="similarity">
    <text evidence="3">In the C-terminal section; belongs to the prokaryotic molybdopterin-containing oxidoreductase family.</text>
</comment>
<dbReference type="GO" id="GO:0046872">
    <property type="term" value="F:metal ion binding"/>
    <property type="evidence" value="ECO:0007669"/>
    <property type="project" value="UniProtKB-KW"/>
</dbReference>
<dbReference type="GO" id="GO:0015942">
    <property type="term" value="P:formate metabolic process"/>
    <property type="evidence" value="ECO:0007669"/>
    <property type="project" value="InterPro"/>
</dbReference>
<accession>A0A974S168</accession>
<dbReference type="EMBL" id="CP068053">
    <property type="protein sequence ID" value="QQT01241.1"/>
    <property type="molecule type" value="Genomic_DNA"/>
</dbReference>
<gene>
    <name evidence="17" type="primary">fdhF</name>
    <name evidence="17" type="ORF">I6J18_04970</name>
</gene>
<dbReference type="InterPro" id="IPR019574">
    <property type="entry name" value="NADH_UbQ_OxRdtase_Gsu_4Fe4S-bd"/>
</dbReference>
<dbReference type="PROSITE" id="PS00551">
    <property type="entry name" value="MOLYBDOPTERIN_PROK_1"/>
    <property type="match status" value="1"/>
</dbReference>
<evidence type="ECO:0000256" key="10">
    <source>
        <dbReference type="ARBA" id="ARBA00023004"/>
    </source>
</evidence>
<evidence type="ECO:0000256" key="6">
    <source>
        <dbReference type="ARBA" id="ARBA00022714"/>
    </source>
</evidence>
<keyword evidence="7" id="KW-0479">Metal-binding</keyword>
<dbReference type="Gene3D" id="3.40.50.740">
    <property type="match status" value="1"/>
</dbReference>
<comment type="cofactor">
    <cofactor evidence="2">
        <name>[4Fe-4S] cluster</name>
        <dbReference type="ChEBI" id="CHEBI:49883"/>
    </cofactor>
</comment>
<dbReference type="GO" id="GO:0051537">
    <property type="term" value="F:2 iron, 2 sulfur cluster binding"/>
    <property type="evidence" value="ECO:0007669"/>
    <property type="project" value="UniProtKB-KW"/>
</dbReference>
<comment type="cofactor">
    <cofactor evidence="12">
        <name>[2Fe-2S] cluster</name>
        <dbReference type="ChEBI" id="CHEBI:190135"/>
    </cofactor>
</comment>
<dbReference type="PROSITE" id="PS00198">
    <property type="entry name" value="4FE4S_FER_1"/>
    <property type="match status" value="1"/>
</dbReference>
<dbReference type="Pfam" id="PF01568">
    <property type="entry name" value="Molydop_binding"/>
    <property type="match status" value="1"/>
</dbReference>
<dbReference type="Gene3D" id="2.40.40.20">
    <property type="match status" value="1"/>
</dbReference>
<dbReference type="Pfam" id="PF13510">
    <property type="entry name" value="Fer2_4"/>
    <property type="match status" value="1"/>
</dbReference>
<dbReference type="PANTHER" id="PTHR43105">
    <property type="entry name" value="RESPIRATORY NITRATE REDUCTASE"/>
    <property type="match status" value="1"/>
</dbReference>
<dbReference type="AlphaFoldDB" id="A0A974S168"/>
<evidence type="ECO:0000256" key="7">
    <source>
        <dbReference type="ARBA" id="ARBA00022723"/>
    </source>
</evidence>
<dbReference type="NCBIfam" id="TIGR01591">
    <property type="entry name" value="Fdh-alpha"/>
    <property type="match status" value="1"/>
</dbReference>
<keyword evidence="10" id="KW-0408">Iron</keyword>
<feature type="domain" description="4Fe-4S Mo/W bis-MGD-type" evidence="15">
    <location>
        <begin position="259"/>
        <end position="315"/>
    </location>
</feature>
<dbReference type="Gene3D" id="2.20.25.90">
    <property type="entry name" value="ADC-like domains"/>
    <property type="match status" value="1"/>
</dbReference>
<dbReference type="InterPro" id="IPR036010">
    <property type="entry name" value="2Fe-2S_ferredoxin-like_sf"/>
</dbReference>
<dbReference type="SUPFAM" id="SSF53706">
    <property type="entry name" value="Formate dehydrogenase/DMSO reductase, domains 1-3"/>
    <property type="match status" value="1"/>
</dbReference>
<dbReference type="Gene3D" id="3.30.70.20">
    <property type="match status" value="1"/>
</dbReference>
<dbReference type="InterPro" id="IPR027467">
    <property type="entry name" value="MopterinOxRdtase_cofactor_BS"/>
</dbReference>
<dbReference type="Pfam" id="PF10588">
    <property type="entry name" value="NADH-G_4Fe-4S_3"/>
    <property type="match status" value="1"/>
</dbReference>
<dbReference type="GO" id="GO:0003954">
    <property type="term" value="F:NADH dehydrogenase activity"/>
    <property type="evidence" value="ECO:0007669"/>
    <property type="project" value="TreeGrafter"/>
</dbReference>
<dbReference type="RefSeq" id="WP_040372786.1">
    <property type="nucleotide sequence ID" value="NZ_CP068053.1"/>
</dbReference>
<evidence type="ECO:0000256" key="3">
    <source>
        <dbReference type="ARBA" id="ARBA00007023"/>
    </source>
</evidence>
<keyword evidence="11" id="KW-0411">Iron-sulfur</keyword>
<dbReference type="InterPro" id="IPR050123">
    <property type="entry name" value="Prok_molybdopt-oxidoreductase"/>
</dbReference>
<dbReference type="PROSITE" id="PS51669">
    <property type="entry name" value="4FE4S_MOW_BIS_MGD"/>
    <property type="match status" value="1"/>
</dbReference>
<dbReference type="FunFam" id="2.40.40.20:FF:000005">
    <property type="entry name" value="Periplasmic nitrate reductase"/>
    <property type="match status" value="1"/>
</dbReference>
<dbReference type="PANTHER" id="PTHR43105:SF14">
    <property type="entry name" value="FORMATE DEHYDROGENASE H"/>
    <property type="match status" value="1"/>
</dbReference>
<dbReference type="SMART" id="SM00926">
    <property type="entry name" value="Molybdop_Fe4S4"/>
    <property type="match status" value="1"/>
</dbReference>
<sequence>MKDSTFSVQINGQEYTAAPGQTILEVAQSNESYIPSVCYHPNLGTIQTCDTCFVNANGQLVRACATKAEAGMKIDSLSKPVKDAQYEAMSRILKNHELYCTVCDNNNGNCVVHNTAEYLEIEHQAYAFEAKPYPPDTSHPFYRYEPDQCILCGRCVEACQDLQVNETLTIDWTREAPRVIWDNDVPIDESSCVSCGHCVTVCPCNALMEKSMLGEAGFITGIPPKLLEPMIDLTKEIEPGYKEIFAISEVEAAMRKSRIKRTKTVCTYCGVGCSFEIWTKDRHILKVEPQEHAPANGISTCVKGKWGWDFVNSEERLTKPLIRHGDEFTEATWEEALQLIASKLTEIKEEHGSDSIGYIASSKCSNEENFLFQKLARAVMGTNNVDNCSRYCQSPATAGLLRTVGMGGDSGTIRDIEASDLVITIGANPAESHPVLATRVKRAHKLHGQKLIVVDLRENELAERADLFVHPKPSTDLIWISAVTKYIFDQGWEDKEFLNTRVNGLDQFKKSLEKFTLEYAVETTGVSRDEIIKMATMIHEVNSVCILWAMGITQHSGATDASTAISNLLLVTGNYGRPGTGAYPLRGHNNVQGACDFGTMPAWLPGYEPIQDDQARARYEAAWGVTLPSEPGMNNHQMVEGIDKGKLKALYLFGEDMAVVDSNINFVDSSFEKLDFFVVQDVFFSKTAQFADVVLPAAPSLEKDGTFVNTERRIQRFYQVFEPMGESKPDWQIFQEVANALGEDWHYEHPSEIMAEAASLAPLFAGVSYERLEGFNSQVWPVTKDGTDSPLLYTEKFAFPDGKARLIPVDWTKPFITGEEYDLHLNNGRLLEHFHEGNLTYRSEGLTHKVPDPWLEISLEEAKKRGIEDGALVRLTSPYGQVKVRAIVTDRVTGNELYLTMNTREDDEMVNRLTSSHHDYITHTPSYKEMSVKMEILEDKGESPLPKVNHRFGNRIPQISVRVEEKWKREDFTSISDLFQIGGDEFGEGNQAN</sequence>
<comment type="cofactor">
    <cofactor evidence="1">
        <name>Mo-bis(molybdopterin guanine dinucleotide)</name>
        <dbReference type="ChEBI" id="CHEBI:60539"/>
    </cofactor>
</comment>
<evidence type="ECO:0000256" key="5">
    <source>
        <dbReference type="ARBA" id="ARBA00022505"/>
    </source>
</evidence>
<dbReference type="PROSITE" id="PS51085">
    <property type="entry name" value="2FE2S_FER_2"/>
    <property type="match status" value="1"/>
</dbReference>
<dbReference type="GO" id="GO:0016020">
    <property type="term" value="C:membrane"/>
    <property type="evidence" value="ECO:0007669"/>
    <property type="project" value="TreeGrafter"/>
</dbReference>
<evidence type="ECO:0000256" key="12">
    <source>
        <dbReference type="ARBA" id="ARBA00034078"/>
    </source>
</evidence>
<dbReference type="InterPro" id="IPR017896">
    <property type="entry name" value="4Fe4S_Fe-S-bd"/>
</dbReference>
<dbReference type="FunFam" id="2.20.25.90:FF:000001">
    <property type="entry name" value="Formate dehydrogenase subunit alpha"/>
    <property type="match status" value="1"/>
</dbReference>
<dbReference type="SUPFAM" id="SSF54862">
    <property type="entry name" value="4Fe-4S ferredoxins"/>
    <property type="match status" value="1"/>
</dbReference>
<keyword evidence="18" id="KW-1185">Reference proteome</keyword>
<dbReference type="InterPro" id="IPR006655">
    <property type="entry name" value="Mopterin_OxRdtase_prok_CS"/>
</dbReference>
<feature type="domain" description="4Fe-4S ferredoxin-type" evidence="14">
    <location>
        <begin position="140"/>
        <end position="159"/>
    </location>
</feature>
<evidence type="ECO:0000259" key="13">
    <source>
        <dbReference type="PROSITE" id="PS51085"/>
    </source>
</evidence>
<dbReference type="Proteomes" id="UP000595254">
    <property type="component" value="Chromosome"/>
</dbReference>
<evidence type="ECO:0000256" key="8">
    <source>
        <dbReference type="ARBA" id="ARBA00022737"/>
    </source>
</evidence>
<dbReference type="InterPro" id="IPR041924">
    <property type="entry name" value="Formate_Dh-H_N"/>
</dbReference>
<dbReference type="PROSITE" id="PS51839">
    <property type="entry name" value="4FE4S_HC3"/>
    <property type="match status" value="1"/>
</dbReference>
<dbReference type="SUPFAM" id="SSF50692">
    <property type="entry name" value="ADC-like"/>
    <property type="match status" value="1"/>
</dbReference>
<feature type="domain" description="2Fe-2S ferredoxin-type" evidence="13">
    <location>
        <begin position="4"/>
        <end position="80"/>
    </location>
</feature>
<dbReference type="KEGG" id="ppsr:I6J18_04970"/>
<organism evidence="17 18">
    <name type="scientific">Peribacillus psychrosaccharolyticus</name>
    <name type="common">Bacillus psychrosaccharolyticus</name>
    <dbReference type="NCBI Taxonomy" id="1407"/>
    <lineage>
        <taxon>Bacteria</taxon>
        <taxon>Bacillati</taxon>
        <taxon>Bacillota</taxon>
        <taxon>Bacilli</taxon>
        <taxon>Bacillales</taxon>
        <taxon>Bacillaceae</taxon>
        <taxon>Peribacillus</taxon>
    </lineage>
</organism>
<dbReference type="FunFam" id="3.30.70.20:FF:000032">
    <property type="entry name" value="Formate dehydrogenase, alpha subunit"/>
    <property type="match status" value="1"/>
</dbReference>
<dbReference type="InterPro" id="IPR006656">
    <property type="entry name" value="Mopterin_OxRdtase"/>
</dbReference>
<dbReference type="GO" id="GO:0022904">
    <property type="term" value="P:respiratory electron transport chain"/>
    <property type="evidence" value="ECO:0007669"/>
    <property type="project" value="TreeGrafter"/>
</dbReference>
<keyword evidence="9" id="KW-0560">Oxidoreductase</keyword>
<dbReference type="InterPro" id="IPR006478">
    <property type="entry name" value="Formate_DH_asu"/>
</dbReference>
<evidence type="ECO:0000259" key="15">
    <source>
        <dbReference type="PROSITE" id="PS51669"/>
    </source>
</evidence>
<dbReference type="Gene3D" id="3.10.20.740">
    <property type="match status" value="1"/>
</dbReference>
<evidence type="ECO:0000256" key="4">
    <source>
        <dbReference type="ARBA" id="ARBA00022485"/>
    </source>
</evidence>
<keyword evidence="5" id="KW-0500">Molybdenum</keyword>
<dbReference type="FunFam" id="3.10.20.740:FF:000003">
    <property type="entry name" value="Formate dehydrogenase subunit alpha"/>
    <property type="match status" value="1"/>
</dbReference>
<dbReference type="Pfam" id="PF00384">
    <property type="entry name" value="Molybdopterin"/>
    <property type="match status" value="1"/>
</dbReference>
<dbReference type="SUPFAM" id="SSF54292">
    <property type="entry name" value="2Fe-2S ferredoxin-like"/>
    <property type="match status" value="1"/>
</dbReference>
<dbReference type="Pfam" id="PF12838">
    <property type="entry name" value="Fer4_7"/>
    <property type="match status" value="1"/>
</dbReference>
<dbReference type="InterPro" id="IPR001041">
    <property type="entry name" value="2Fe-2S_ferredoxin-type"/>
</dbReference>
<dbReference type="InterPro" id="IPR017900">
    <property type="entry name" value="4Fe4S_Fe_S_CS"/>
</dbReference>
<evidence type="ECO:0000313" key="18">
    <source>
        <dbReference type="Proteomes" id="UP000595254"/>
    </source>
</evidence>
<dbReference type="InterPro" id="IPR006963">
    <property type="entry name" value="Mopterin_OxRdtase_4Fe-4S_dom"/>
</dbReference>
<evidence type="ECO:0000256" key="11">
    <source>
        <dbReference type="ARBA" id="ARBA00023014"/>
    </source>
</evidence>
<dbReference type="GO" id="GO:0051539">
    <property type="term" value="F:4 iron, 4 sulfur cluster binding"/>
    <property type="evidence" value="ECO:0007669"/>
    <property type="project" value="UniProtKB-KW"/>
</dbReference>
<feature type="domain" description="4Fe-4S ferredoxin-type" evidence="14">
    <location>
        <begin position="183"/>
        <end position="212"/>
    </location>
</feature>
<keyword evidence="8" id="KW-0677">Repeat</keyword>
<dbReference type="Gene3D" id="3.40.228.10">
    <property type="entry name" value="Dimethylsulfoxide Reductase, domain 2"/>
    <property type="match status" value="1"/>
</dbReference>
<reference evidence="17 18" key="1">
    <citation type="submission" date="2021-01" db="EMBL/GenBank/DDBJ databases">
        <title>FDA dAtabase for Regulatory Grade micrObial Sequences (FDA-ARGOS): Supporting development and validation of Infectious Disease Dx tests.</title>
        <authorList>
            <person name="Nelson B."/>
            <person name="Plummer A."/>
            <person name="Tallon L."/>
            <person name="Sadzewicz L."/>
            <person name="Zhao X."/>
            <person name="Boylan J."/>
            <person name="Ott S."/>
            <person name="Bowen H."/>
            <person name="Vavikolanu K."/>
            <person name="Mehta A."/>
            <person name="Aluvathingal J."/>
            <person name="Nadendla S."/>
            <person name="Myers T."/>
            <person name="Yan Y."/>
            <person name="Sichtig H."/>
        </authorList>
    </citation>
    <scope>NUCLEOTIDE SEQUENCE [LARGE SCALE GENOMIC DNA]</scope>
    <source>
        <strain evidence="17 18">FDAARGOS_1161</strain>
    </source>
</reference>
<evidence type="ECO:0000259" key="14">
    <source>
        <dbReference type="PROSITE" id="PS51379"/>
    </source>
</evidence>
<dbReference type="CDD" id="cd00207">
    <property type="entry name" value="fer2"/>
    <property type="match status" value="1"/>
</dbReference>
<dbReference type="PROSITE" id="PS51379">
    <property type="entry name" value="4FE4S_FER_2"/>
    <property type="match status" value="2"/>
</dbReference>
<dbReference type="FunFam" id="3.40.228.10:FF:000002">
    <property type="entry name" value="Formate dehydrogenase subunit alpha"/>
    <property type="match status" value="1"/>
</dbReference>
<protein>
    <submittedName>
        <fullName evidence="17">Formate dehydrogenase subunit alpha</fullName>
    </submittedName>
</protein>
<name>A0A974S168_PERPY</name>
<dbReference type="GO" id="GO:0043546">
    <property type="term" value="F:molybdopterin cofactor binding"/>
    <property type="evidence" value="ECO:0007669"/>
    <property type="project" value="InterPro"/>
</dbReference>
<evidence type="ECO:0000256" key="1">
    <source>
        <dbReference type="ARBA" id="ARBA00001942"/>
    </source>
</evidence>
<evidence type="ECO:0000259" key="16">
    <source>
        <dbReference type="PROSITE" id="PS51839"/>
    </source>
</evidence>
<dbReference type="InterPro" id="IPR006657">
    <property type="entry name" value="MoPterin_dinucl-bd_dom"/>
</dbReference>
<dbReference type="Pfam" id="PF04879">
    <property type="entry name" value="Molybdop_Fe4S4"/>
    <property type="match status" value="1"/>
</dbReference>